<reference evidence="1" key="1">
    <citation type="journal article" date="2014" name="Front. Microbiol.">
        <title>High frequency of phylogenetically diverse reductive dehalogenase-homologous genes in deep subseafloor sedimentary metagenomes.</title>
        <authorList>
            <person name="Kawai M."/>
            <person name="Futagami T."/>
            <person name="Toyoda A."/>
            <person name="Takaki Y."/>
            <person name="Nishi S."/>
            <person name="Hori S."/>
            <person name="Arai W."/>
            <person name="Tsubouchi T."/>
            <person name="Morono Y."/>
            <person name="Uchiyama I."/>
            <person name="Ito T."/>
            <person name="Fujiyama A."/>
            <person name="Inagaki F."/>
            <person name="Takami H."/>
        </authorList>
    </citation>
    <scope>NUCLEOTIDE SEQUENCE</scope>
    <source>
        <strain evidence="1">Expedition CK06-06</strain>
    </source>
</reference>
<name>X0YUY0_9ZZZZ</name>
<proteinExistence type="predicted"/>
<comment type="caution">
    <text evidence="1">The sequence shown here is derived from an EMBL/GenBank/DDBJ whole genome shotgun (WGS) entry which is preliminary data.</text>
</comment>
<protein>
    <submittedName>
        <fullName evidence="1">Uncharacterized protein</fullName>
    </submittedName>
</protein>
<dbReference type="EMBL" id="BART01008928">
    <property type="protein sequence ID" value="GAG60055.1"/>
    <property type="molecule type" value="Genomic_DNA"/>
</dbReference>
<evidence type="ECO:0000313" key="1">
    <source>
        <dbReference type="EMBL" id="GAG60055.1"/>
    </source>
</evidence>
<dbReference type="AlphaFoldDB" id="X0YUY0"/>
<accession>X0YUY0</accession>
<sequence length="132" mass="15515">MKNENKEVKVKEVESKEVELVKNSNLSSFMDYLVRNNKQIRADRAEVIAEDTEIIFKRTIEDIELRIKKLSRERENMLDLSPDHALSLKLAEDFNANDFVTKDLKIGVEIRNEEIRLEIAKKRYNYLFGGLI</sequence>
<organism evidence="1">
    <name type="scientific">marine sediment metagenome</name>
    <dbReference type="NCBI Taxonomy" id="412755"/>
    <lineage>
        <taxon>unclassified sequences</taxon>
        <taxon>metagenomes</taxon>
        <taxon>ecological metagenomes</taxon>
    </lineage>
</organism>
<gene>
    <name evidence="1" type="ORF">S01H4_19937</name>
</gene>